<name>A0AAV2B6W3_9ARAC</name>
<gene>
    <name evidence="1" type="ORF">LARSCL_LOCUS17254</name>
</gene>
<evidence type="ECO:0000313" key="2">
    <source>
        <dbReference type="Proteomes" id="UP001497382"/>
    </source>
</evidence>
<organism evidence="1 2">
    <name type="scientific">Larinioides sclopetarius</name>
    <dbReference type="NCBI Taxonomy" id="280406"/>
    <lineage>
        <taxon>Eukaryota</taxon>
        <taxon>Metazoa</taxon>
        <taxon>Ecdysozoa</taxon>
        <taxon>Arthropoda</taxon>
        <taxon>Chelicerata</taxon>
        <taxon>Arachnida</taxon>
        <taxon>Araneae</taxon>
        <taxon>Araneomorphae</taxon>
        <taxon>Entelegynae</taxon>
        <taxon>Araneoidea</taxon>
        <taxon>Araneidae</taxon>
        <taxon>Larinioides</taxon>
    </lineage>
</organism>
<reference evidence="1 2" key="1">
    <citation type="submission" date="2024-04" db="EMBL/GenBank/DDBJ databases">
        <authorList>
            <person name="Rising A."/>
            <person name="Reimegard J."/>
            <person name="Sonavane S."/>
            <person name="Akerstrom W."/>
            <person name="Nylinder S."/>
            <person name="Hedman E."/>
            <person name="Kallberg Y."/>
        </authorList>
    </citation>
    <scope>NUCLEOTIDE SEQUENCE [LARGE SCALE GENOMIC DNA]</scope>
</reference>
<dbReference type="Proteomes" id="UP001497382">
    <property type="component" value="Unassembled WGS sequence"/>
</dbReference>
<keyword evidence="2" id="KW-1185">Reference proteome</keyword>
<dbReference type="EMBL" id="CAXIEN010000291">
    <property type="protein sequence ID" value="CAL1291729.1"/>
    <property type="molecule type" value="Genomic_DNA"/>
</dbReference>
<proteinExistence type="predicted"/>
<protein>
    <submittedName>
        <fullName evidence="1">Uncharacterized protein</fullName>
    </submittedName>
</protein>
<dbReference type="AlphaFoldDB" id="A0AAV2B6W3"/>
<sequence length="19" mass="2282">MKNLILVMYAINNLLIEEF</sequence>
<comment type="caution">
    <text evidence="1">The sequence shown here is derived from an EMBL/GenBank/DDBJ whole genome shotgun (WGS) entry which is preliminary data.</text>
</comment>
<evidence type="ECO:0000313" key="1">
    <source>
        <dbReference type="EMBL" id="CAL1291729.1"/>
    </source>
</evidence>
<accession>A0AAV2B6W3</accession>